<dbReference type="InterPro" id="IPR036388">
    <property type="entry name" value="WH-like_DNA-bd_sf"/>
</dbReference>
<dbReference type="PANTHER" id="PTHR30346">
    <property type="entry name" value="TRANSCRIPTIONAL DUAL REGULATOR HCAR-RELATED"/>
    <property type="match status" value="1"/>
</dbReference>
<dbReference type="EMBL" id="AYXT01000010">
    <property type="protein sequence ID" value="ETF02294.1"/>
    <property type="molecule type" value="Genomic_DNA"/>
</dbReference>
<evidence type="ECO:0000256" key="2">
    <source>
        <dbReference type="ARBA" id="ARBA00023015"/>
    </source>
</evidence>
<dbReference type="GO" id="GO:0032993">
    <property type="term" value="C:protein-DNA complex"/>
    <property type="evidence" value="ECO:0007669"/>
    <property type="project" value="TreeGrafter"/>
</dbReference>
<dbReference type="FunFam" id="1.10.10.10:FF:000001">
    <property type="entry name" value="LysR family transcriptional regulator"/>
    <property type="match status" value="1"/>
</dbReference>
<dbReference type="STRING" id="1424334.W822_16460"/>
<dbReference type="SUPFAM" id="SSF46785">
    <property type="entry name" value="Winged helix' DNA-binding domain"/>
    <property type="match status" value="1"/>
</dbReference>
<evidence type="ECO:0000256" key="3">
    <source>
        <dbReference type="ARBA" id="ARBA00023125"/>
    </source>
</evidence>
<evidence type="ECO:0000259" key="5">
    <source>
        <dbReference type="PROSITE" id="PS50931"/>
    </source>
</evidence>
<dbReference type="Pfam" id="PF03466">
    <property type="entry name" value="LysR_substrate"/>
    <property type="match status" value="1"/>
</dbReference>
<dbReference type="InterPro" id="IPR005119">
    <property type="entry name" value="LysR_subst-bd"/>
</dbReference>
<dbReference type="Proteomes" id="UP000018733">
    <property type="component" value="Unassembled WGS sequence"/>
</dbReference>
<dbReference type="RefSeq" id="WP_024006234.1">
    <property type="nucleotide sequence ID" value="NZ_KI650980.1"/>
</dbReference>
<dbReference type="InterPro" id="IPR036390">
    <property type="entry name" value="WH_DNA-bd_sf"/>
</dbReference>
<dbReference type="Gene3D" id="3.40.190.10">
    <property type="entry name" value="Periplasmic binding protein-like II"/>
    <property type="match status" value="2"/>
</dbReference>
<dbReference type="PATRIC" id="fig|1424334.3.peg.3305"/>
<evidence type="ECO:0000313" key="6">
    <source>
        <dbReference type="EMBL" id="ETF02294.1"/>
    </source>
</evidence>
<dbReference type="PRINTS" id="PR00039">
    <property type="entry name" value="HTHLYSR"/>
</dbReference>
<proteinExistence type="inferred from homology"/>
<keyword evidence="2" id="KW-0805">Transcription regulation</keyword>
<comment type="caution">
    <text evidence="6">The sequence shown here is derived from an EMBL/GenBank/DDBJ whole genome shotgun (WGS) entry which is preliminary data.</text>
</comment>
<dbReference type="SUPFAM" id="SSF53850">
    <property type="entry name" value="Periplasmic binding protein-like II"/>
    <property type="match status" value="1"/>
</dbReference>
<dbReference type="InterPro" id="IPR000847">
    <property type="entry name" value="LysR_HTH_N"/>
</dbReference>
<accession>V8QTG0</accession>
<evidence type="ECO:0000313" key="7">
    <source>
        <dbReference type="Proteomes" id="UP000018733"/>
    </source>
</evidence>
<dbReference type="PANTHER" id="PTHR30346:SF0">
    <property type="entry name" value="HCA OPERON TRANSCRIPTIONAL ACTIVATOR HCAR"/>
    <property type="match status" value="1"/>
</dbReference>
<protein>
    <submittedName>
        <fullName evidence="6">LysR family transcriptional regulator</fullName>
    </submittedName>
</protein>
<dbReference type="AlphaFoldDB" id="V8QTG0"/>
<comment type="similarity">
    <text evidence="1">Belongs to the LysR transcriptional regulatory family.</text>
</comment>
<keyword evidence="7" id="KW-1185">Reference proteome</keyword>
<evidence type="ECO:0000256" key="4">
    <source>
        <dbReference type="ARBA" id="ARBA00023163"/>
    </source>
</evidence>
<evidence type="ECO:0000256" key="1">
    <source>
        <dbReference type="ARBA" id="ARBA00009437"/>
    </source>
</evidence>
<dbReference type="Pfam" id="PF00126">
    <property type="entry name" value="HTH_1"/>
    <property type="match status" value="1"/>
</dbReference>
<feature type="domain" description="HTH lysR-type" evidence="5">
    <location>
        <begin position="3"/>
        <end position="60"/>
    </location>
</feature>
<dbReference type="GO" id="GO:0003677">
    <property type="term" value="F:DNA binding"/>
    <property type="evidence" value="ECO:0007669"/>
    <property type="project" value="UniProtKB-KW"/>
</dbReference>
<keyword evidence="4" id="KW-0804">Transcription</keyword>
<name>V8QTG0_9BURK</name>
<dbReference type="PROSITE" id="PS50931">
    <property type="entry name" value="HTH_LYSR"/>
    <property type="match status" value="1"/>
</dbReference>
<organism evidence="6 7">
    <name type="scientific">Advenella kashmirensis W13003</name>
    <dbReference type="NCBI Taxonomy" id="1424334"/>
    <lineage>
        <taxon>Bacteria</taxon>
        <taxon>Pseudomonadati</taxon>
        <taxon>Pseudomonadota</taxon>
        <taxon>Betaproteobacteria</taxon>
        <taxon>Burkholderiales</taxon>
        <taxon>Alcaligenaceae</taxon>
    </lineage>
</organism>
<dbReference type="eggNOG" id="COG0583">
    <property type="taxonomic scope" value="Bacteria"/>
</dbReference>
<dbReference type="HOGENOM" id="CLU_039613_6_4_4"/>
<keyword evidence="3" id="KW-0238">DNA-binding</keyword>
<gene>
    <name evidence="6" type="ORF">W822_16460</name>
</gene>
<reference evidence="6 7" key="1">
    <citation type="journal article" date="2014" name="Genome Announc.">
        <title>Draft Genome Sequence of Advenella kashmirensis Strain W13003, a Polycyclic Aromatic Hydrocarbon-Degrading Bacterium.</title>
        <authorList>
            <person name="Wang X."/>
            <person name="Jin D."/>
            <person name="Zhou L."/>
            <person name="Wu L."/>
            <person name="An W."/>
            <person name="Zhao L."/>
        </authorList>
    </citation>
    <scope>NUCLEOTIDE SEQUENCE [LARGE SCALE GENOMIC DNA]</scope>
    <source>
        <strain evidence="6 7">W13003</strain>
    </source>
</reference>
<dbReference type="Gene3D" id="1.10.10.10">
    <property type="entry name" value="Winged helix-like DNA-binding domain superfamily/Winged helix DNA-binding domain"/>
    <property type="match status" value="1"/>
</dbReference>
<dbReference type="OrthoDB" id="9157176at2"/>
<dbReference type="GO" id="GO:0003700">
    <property type="term" value="F:DNA-binding transcription factor activity"/>
    <property type="evidence" value="ECO:0007669"/>
    <property type="project" value="InterPro"/>
</dbReference>
<sequence length="295" mass="33459">MDLDLRTLRYFVAVAETLNFSKAAARLNMSQPPLSLAIRQLETQMGTRLFERNSRHVSLTAAGAMLYKEALFLLSHAGSLKNRLQHTSDHGRLRIGFVGSMVYRGLPALLDQLRAGREDINIELAESNSGDIVDKVAMGHVDLGFIHSNQVPAELQDEIIFTEPFVLCVHKDNPILKKPAPTLTDFSDQRFIFFSRHVSPVYYEILLSLCISAGFFPQAVDETRHWLSILSLVSQNMGVSLVPACMKQCGLPDLRFIEFEHSQRSITSVIWAKQRRDPVVDQSLETIRRFYELER</sequence>